<accession>A0A6P7F7A2</accession>
<protein>
    <submittedName>
        <fullName evidence="3">Uncharacterized protein LOC114325434 isoform X1</fullName>
    </submittedName>
</protein>
<dbReference type="EnsemblMetazoa" id="XM_028273504.2">
    <property type="protein sequence ID" value="XP_028129305.1"/>
    <property type="gene ID" value="LOC114325434"/>
</dbReference>
<organism evidence="3">
    <name type="scientific">Diabrotica virgifera virgifera</name>
    <name type="common">western corn rootworm</name>
    <dbReference type="NCBI Taxonomy" id="50390"/>
    <lineage>
        <taxon>Eukaryota</taxon>
        <taxon>Metazoa</taxon>
        <taxon>Ecdysozoa</taxon>
        <taxon>Arthropoda</taxon>
        <taxon>Hexapoda</taxon>
        <taxon>Insecta</taxon>
        <taxon>Pterygota</taxon>
        <taxon>Neoptera</taxon>
        <taxon>Endopterygota</taxon>
        <taxon>Coleoptera</taxon>
        <taxon>Polyphaga</taxon>
        <taxon>Cucujiformia</taxon>
        <taxon>Chrysomeloidea</taxon>
        <taxon>Chrysomelidae</taxon>
        <taxon>Galerucinae</taxon>
        <taxon>Diabroticina</taxon>
        <taxon>Diabroticites</taxon>
        <taxon>Diabrotica</taxon>
    </lineage>
</organism>
<dbReference type="RefSeq" id="XP_028129305.1">
    <property type="nucleotide sequence ID" value="XM_028273504.1"/>
</dbReference>
<evidence type="ECO:0000313" key="2">
    <source>
        <dbReference type="Proteomes" id="UP001652700"/>
    </source>
</evidence>
<reference evidence="3" key="1">
    <citation type="submission" date="2025-04" db="UniProtKB">
        <authorList>
            <consortium name="RefSeq"/>
        </authorList>
    </citation>
    <scope>IDENTIFICATION</scope>
    <source>
        <tissue evidence="3">Whole insect</tissue>
    </source>
</reference>
<dbReference type="GO" id="GO:0044611">
    <property type="term" value="C:nuclear pore inner ring"/>
    <property type="evidence" value="ECO:0007669"/>
    <property type="project" value="TreeGrafter"/>
</dbReference>
<dbReference type="Proteomes" id="UP001652700">
    <property type="component" value="Unplaced"/>
</dbReference>
<keyword evidence="2" id="KW-1185">Reference proteome</keyword>
<reference evidence="1" key="2">
    <citation type="submission" date="2025-05" db="UniProtKB">
        <authorList>
            <consortium name="EnsemblMetazoa"/>
        </authorList>
    </citation>
    <scope>IDENTIFICATION</scope>
</reference>
<dbReference type="GO" id="GO:0006405">
    <property type="term" value="P:RNA export from nucleus"/>
    <property type="evidence" value="ECO:0007669"/>
    <property type="project" value="TreeGrafter"/>
</dbReference>
<dbReference type="FunCoup" id="A0A6P7F7A2">
    <property type="interactions" value="1801"/>
</dbReference>
<dbReference type="InParanoid" id="A0A6P7F7A2"/>
<name>A0A6P7F7A2_DIAVI</name>
<proteinExistence type="predicted"/>
<dbReference type="OrthoDB" id="102511at2759"/>
<dbReference type="GO" id="GO:0017056">
    <property type="term" value="F:structural constituent of nuclear pore"/>
    <property type="evidence" value="ECO:0007669"/>
    <property type="project" value="InterPro"/>
</dbReference>
<dbReference type="InterPro" id="IPR044840">
    <property type="entry name" value="Nup188"/>
</dbReference>
<gene>
    <name evidence="3" type="primary">LOC114325434</name>
</gene>
<evidence type="ECO:0000313" key="1">
    <source>
        <dbReference type="EnsemblMetazoa" id="XP_028129305.1"/>
    </source>
</evidence>
<dbReference type="CTD" id="23511"/>
<sequence>MTNIIYYNYYEELIWIWMRVYPIIGPKEQHVGEHVVKEVMDICKKHITDVLQMYRPYTREAFILWRDTCYCKEIVEDDEMCNFVHTLSRRMNLCANQTWDTICNFLVYEYHGKRDELKNIIRFNSKLDILIERIWDFYSLERLFLVKTLRHILENADNKFDRHYKKFQAFLSAVDMSKLWKMSVQSFKELTKEISKQSCHLVTEDLLKEWIHRNNREQVEMVFILMDILPRYKLVQGDIEKFLSICIRHFFGRAPLYPDSLKISRKDDLLEIKNAEIVLVLALFEKVWRTPELWKKFEPSLEEMLDFLKRPGNDDIVFYTWSLFKFTTRENTDREKRGILVDIEQVLKKNVFKSLYKVMKHKMFQGTKAEILMADAVNFLLNQSKDIYSDYQAIYEQEGIPEILSVLVQVKGVANVEIFQSIYKSALDCFPYMYEPFLELSKSLLSSPEKCASIVVLLKRLPTFLTENAWISHENSSTLKENLQLFTDSKLFMIPYGTLIERFRCRDTDLVQLKYSFSFFLLLEQHIKSLHSACFGLTPPSVFKKLKKLVVAGYEFIHHYLKEYKGDYKKDPELRTLVARLHIVPARFCEGEKMDYELILLYFSIHSTLVKQGFLDFMEAFPIDHRKKFMPVVPHYNRDHKDTLFWQISSKSYLIQALKEEEIKDTHPLLVEYLEFLNYIVKNGRYAMEVQLPGVWFIIYSPYLFHERWNYKDRREKVTISRLCCSVLVEVLQKQLITKDRESDIIFDYVLDIFFTDSSVATRLLRIITKERSNIQNAMLQEINWNDGPGEEYLECLKLHIVLAFLLYKHKSAVEHKKNYLDENVGDFAKAVISYIVNPFSLPLRSLSCKFLELIAKDPAVPLLSMLGLDMDQVQRIFLERLRDATEDDGFKCLLLDLIGTCLFNQGAMTAAFFNFKRFKKWYTESSGDEITLGPCVTDFMIESLLNLKNSKDPRVLKSPLQIGILHIMANLWVTRSLNLVTEAIKLPQFWQLLCYPLFKEFVQSFRVYGYIFRILAVQLLQSLTRRQELQFLQSLALTQEPGTQEEEQIDEEEILKMQEHIEADQKLFQCVERFLKTKHQIQKWTDFFFATFKNCSMNLEDIEERHYFLKSWMEFFVVLERKEELPKLDKEHRQVFLCKSLDAVQYPMVNNYCLKLWMDLLLLQFAFWKQTELEDVPIVAGKAMEVIGTIAMRYRYEHHTTRLSILSVIQKMLEILRKHFEVSSGELERVLEFLGPIIEIEYTVVHEYRWHNEYWAFDIVTREPLLPWMLCITIVNDIFLFKNIDEVSYWFSYVGIIPKYTYCISEFLKHASAIPLVKLLFHGLALYASSKIGFDFLNFDFNRFFMKIEVYLYSLLYGDSTKVNPLVVEEAWSITSSLFQLITACCKNMQGLAISKIYIFLNLAEKLFEYVFGMVGTTVALRALDLIISMLMLFDTLQINWSVDWYRKSNGSYAYLLNGIKKVINGCLYAILRPKNIMVYVIDITNHVCMCDHFPMELMIAIVNRLMTAVGLGCSILYRVNAGLIDLMTETPQIKIEVMIENDFSVPKFELPVTSNLTYGMLLCLAHFMCKTLEAIRQQGPPKNQEGTEDTPITLFTRVYGMVQHEGFSDSYPTQQLSAFLRYAMYEYTGLADPWTLKLDYNRVKTSLESLMMFLGQQIFLTINIAPFDNESFFKFRKNLHSELQFFYEHVKKITSLILTESNATPGQFEMDVLKKYLLYCKETGQYNKIIDTNFCIVLSNWFIGISKLK</sequence>
<dbReference type="KEGG" id="dvv:114325434"/>
<dbReference type="GO" id="GO:0006606">
    <property type="term" value="P:protein import into nucleus"/>
    <property type="evidence" value="ECO:0007669"/>
    <property type="project" value="TreeGrafter"/>
</dbReference>
<dbReference type="PANTHER" id="PTHR31431">
    <property type="entry name" value="NUCLEOPORIN NUP188 HOMOLOG"/>
    <property type="match status" value="1"/>
</dbReference>
<dbReference type="GeneID" id="114325434"/>
<evidence type="ECO:0000313" key="3">
    <source>
        <dbReference type="RefSeq" id="XP_028129305.1"/>
    </source>
</evidence>
<dbReference type="PANTHER" id="PTHR31431:SF1">
    <property type="entry name" value="NUCLEOPORIN NUP188"/>
    <property type="match status" value="1"/>
</dbReference>